<evidence type="ECO:0000313" key="3">
    <source>
        <dbReference type="Proteomes" id="UP000319313"/>
    </source>
</evidence>
<dbReference type="Proteomes" id="UP000319313">
    <property type="component" value="Unassembled WGS sequence"/>
</dbReference>
<dbReference type="AlphaFoldDB" id="A0A552DM76"/>
<protein>
    <submittedName>
        <fullName evidence="2">Uncharacterized protein</fullName>
    </submittedName>
</protein>
<reference evidence="2 3" key="1">
    <citation type="submission" date="2019-01" db="EMBL/GenBank/DDBJ databases">
        <title>Coherence of Microcystis species and biogeography revealed through population genomics.</title>
        <authorList>
            <person name="Perez-Carrascal O.M."/>
            <person name="Terrat Y."/>
            <person name="Giani A."/>
            <person name="Fortin N."/>
            <person name="Tromas N."/>
            <person name="Shapiro B.J."/>
        </authorList>
    </citation>
    <scope>NUCLEOTIDE SEQUENCE [LARGE SCALE GENOMIC DNA]</scope>
    <source>
        <strain evidence="2">Ma_SC_T_19800800_S464</strain>
    </source>
</reference>
<sequence length="321" mass="36122">MVAAPKKSSWYVSQTWSAHGWQWSFTYYEISARRVIENSDRSISLNIPCSDAVRHASPQMWLEKWAKSKAGQARLGKLQPETTHQLNFLRGKVEGVPDGISPKKKNSDKCLDISLSSVELVGSRRPPNESEELPRSSSSKLTPMPDTLQGEALASEKQRSHSKDSSISITSNSFLGESEPPIFLGENLEQNDLISKISPKKKTGNPASTCEKHSPSEIFLGENDRPRSSQLISPKKNPSGSLYAFIQDKKDRYGNVKTYPKVEGDRSTGNPDHWFWAYCWDEKVNDKWKTFKRSVPREKLSKVRMAIDANQPVSEILKIIG</sequence>
<name>A0A552DM76_MICAE</name>
<feature type="region of interest" description="Disordered" evidence="1">
    <location>
        <begin position="197"/>
        <end position="234"/>
    </location>
</feature>
<evidence type="ECO:0000256" key="1">
    <source>
        <dbReference type="SAM" id="MobiDB-lite"/>
    </source>
</evidence>
<organism evidence="2 3">
    <name type="scientific">Microcystis aeruginosa Ma_SC_T_19800800_S464</name>
    <dbReference type="NCBI Taxonomy" id="2486257"/>
    <lineage>
        <taxon>Bacteria</taxon>
        <taxon>Bacillati</taxon>
        <taxon>Cyanobacteriota</taxon>
        <taxon>Cyanophyceae</taxon>
        <taxon>Oscillatoriophycideae</taxon>
        <taxon>Chroococcales</taxon>
        <taxon>Microcystaceae</taxon>
        <taxon>Microcystis</taxon>
    </lineage>
</organism>
<feature type="compositionally biased region" description="Basic and acidic residues" evidence="1">
    <location>
        <begin position="154"/>
        <end position="164"/>
    </location>
</feature>
<proteinExistence type="predicted"/>
<evidence type="ECO:0000313" key="2">
    <source>
        <dbReference type="EMBL" id="TRU23320.1"/>
    </source>
</evidence>
<dbReference type="EMBL" id="SFBL01000151">
    <property type="protein sequence ID" value="TRU23320.1"/>
    <property type="molecule type" value="Genomic_DNA"/>
</dbReference>
<accession>A0A552DM76</accession>
<comment type="caution">
    <text evidence="2">The sequence shown here is derived from an EMBL/GenBank/DDBJ whole genome shotgun (WGS) entry which is preliminary data.</text>
</comment>
<feature type="region of interest" description="Disordered" evidence="1">
    <location>
        <begin position="120"/>
        <end position="173"/>
    </location>
</feature>
<gene>
    <name evidence="2" type="ORF">EWV81_16390</name>
</gene>